<dbReference type="PROSITE" id="PS51257">
    <property type="entry name" value="PROKAR_LIPOPROTEIN"/>
    <property type="match status" value="1"/>
</dbReference>
<organism evidence="2 3">
    <name type="scientific">Neobacillus pocheonensis</name>
    <dbReference type="NCBI Taxonomy" id="363869"/>
    <lineage>
        <taxon>Bacteria</taxon>
        <taxon>Bacillati</taxon>
        <taxon>Bacillota</taxon>
        <taxon>Bacilli</taxon>
        <taxon>Bacillales</taxon>
        <taxon>Bacillaceae</taxon>
        <taxon>Neobacillus</taxon>
    </lineage>
</organism>
<evidence type="ECO:0000313" key="3">
    <source>
        <dbReference type="Proteomes" id="UP001523262"/>
    </source>
</evidence>
<evidence type="ECO:0000313" key="2">
    <source>
        <dbReference type="EMBL" id="MCM2532185.1"/>
    </source>
</evidence>
<proteinExistence type="predicted"/>
<gene>
    <name evidence="2" type="ORF">NDK43_06955</name>
</gene>
<keyword evidence="3" id="KW-1185">Reference proteome</keyword>
<name>A0ABT0W795_9BACI</name>
<dbReference type="Proteomes" id="UP001523262">
    <property type="component" value="Unassembled WGS sequence"/>
</dbReference>
<dbReference type="EMBL" id="JAMQCR010000001">
    <property type="protein sequence ID" value="MCM2532185.1"/>
    <property type="molecule type" value="Genomic_DNA"/>
</dbReference>
<evidence type="ECO:0000256" key="1">
    <source>
        <dbReference type="SAM" id="SignalP"/>
    </source>
</evidence>
<accession>A0ABT0W795</accession>
<keyword evidence="1" id="KW-0732">Signal</keyword>
<feature type="chain" id="PRO_5046784688" evidence="1">
    <location>
        <begin position="26"/>
        <end position="102"/>
    </location>
</feature>
<feature type="signal peptide" evidence="1">
    <location>
        <begin position="1"/>
        <end position="25"/>
    </location>
</feature>
<reference evidence="2 3" key="1">
    <citation type="submission" date="2022-06" db="EMBL/GenBank/DDBJ databases">
        <authorList>
            <person name="Jeon C.O."/>
        </authorList>
    </citation>
    <scope>NUCLEOTIDE SEQUENCE [LARGE SCALE GENOMIC DNA]</scope>
    <source>
        <strain evidence="2 3">KCTC 13943</strain>
    </source>
</reference>
<protein>
    <submittedName>
        <fullName evidence="2">Uncharacterized protein</fullName>
    </submittedName>
</protein>
<comment type="caution">
    <text evidence="2">The sequence shown here is derived from an EMBL/GenBank/DDBJ whole genome shotgun (WGS) entry which is preliminary data.</text>
</comment>
<sequence length="102" mass="10635">MTSKKLALAVSVGVLAVSIMGGCSATQTQATTSTPTPHSQFIEVHDKNYGVQYININHIVTVTASGTSTSILMDMSNGGNGGFVNATESYNQIVKEIANANQ</sequence>